<keyword evidence="4 8" id="KW-0418">Kinase</keyword>
<dbReference type="RefSeq" id="WP_229959490.1">
    <property type="nucleotide sequence ID" value="NZ_JAJJWI010000005.1"/>
</dbReference>
<sequence length="469" mass="50809">MLVLKFGGTSVANSDAILKIASILKDKNYPKNMLVVVSAMSGVTDMLINCFQKAAAHDESYQDVIQQLEVKHMDAIEQLVPINFQIDIKGRIKMILRELEDMSKGVYLLDEISDSIQARVIGYGEILSSAIVSVAFQYHDLPNVLIDSRDFILTDENYLNAKVDLKKSYNRIKEQLPKAKLIIAPGFVARSEKGKATVLGRGGSDYSASIYAAAMQAEMLEIWSDVDGMYTTDPRKAKSAYSIKELSYQEAMELAFFGAKVLYPPTIAPLVAAKIPLVLKNTFNPAHKGTLISDNPAPSKHVIKGVSCIDNIAMLTLSGSGMIGVPGIAMRMFKAVATENINIYFITQSSSEQSITIGLAESDGKKAVQALTSEFTDELASVDLDPLTLEAPMSIVALVGNGMIKQPGIAGTVFSILGKNNVNIRAIAQGATERNISIVVKADDSHKAVNLLHDSFFLPQNKNAAIAMA</sequence>
<dbReference type="PROSITE" id="PS51671">
    <property type="entry name" value="ACT"/>
    <property type="match status" value="1"/>
</dbReference>
<comment type="pathway">
    <text evidence="9">Amino-acid biosynthesis; L-methionine biosynthesis via de novo pathway; L-homoserine from L-aspartate: step 1/3.</text>
</comment>
<keyword evidence="9" id="KW-0028">Amino-acid biosynthesis</keyword>
<dbReference type="Gene3D" id="3.30.70.260">
    <property type="match status" value="1"/>
</dbReference>
<evidence type="ECO:0000256" key="7">
    <source>
        <dbReference type="ARBA" id="ARBA00047872"/>
    </source>
</evidence>
<evidence type="ECO:0000259" key="10">
    <source>
        <dbReference type="PROSITE" id="PS51671"/>
    </source>
</evidence>
<evidence type="ECO:0000256" key="1">
    <source>
        <dbReference type="ARBA" id="ARBA00004766"/>
    </source>
</evidence>
<dbReference type="Pfam" id="PF00696">
    <property type="entry name" value="AA_kinase"/>
    <property type="match status" value="1"/>
</dbReference>
<keyword evidence="6" id="KW-0521">NADP</keyword>
<organism evidence="11 12">
    <name type="scientific">Pontibacter silvestris</name>
    <dbReference type="NCBI Taxonomy" id="2305183"/>
    <lineage>
        <taxon>Bacteria</taxon>
        <taxon>Pseudomonadati</taxon>
        <taxon>Bacteroidota</taxon>
        <taxon>Cytophagia</taxon>
        <taxon>Cytophagales</taxon>
        <taxon>Hymenobacteraceae</taxon>
        <taxon>Pontibacter</taxon>
    </lineage>
</organism>
<keyword evidence="3" id="KW-0547">Nucleotide-binding</keyword>
<evidence type="ECO:0000256" key="6">
    <source>
        <dbReference type="ARBA" id="ARBA00022857"/>
    </source>
</evidence>
<evidence type="ECO:0000256" key="5">
    <source>
        <dbReference type="ARBA" id="ARBA00022840"/>
    </source>
</evidence>
<evidence type="ECO:0000256" key="3">
    <source>
        <dbReference type="ARBA" id="ARBA00022741"/>
    </source>
</evidence>
<evidence type="ECO:0000256" key="8">
    <source>
        <dbReference type="RuleBase" id="RU003448"/>
    </source>
</evidence>
<evidence type="ECO:0000256" key="9">
    <source>
        <dbReference type="RuleBase" id="RU004249"/>
    </source>
</evidence>
<dbReference type="InterPro" id="IPR042199">
    <property type="entry name" value="AsparK_Bifunc_asparK/hSer_DH"/>
</dbReference>
<dbReference type="SUPFAM" id="SSF55021">
    <property type="entry name" value="ACT-like"/>
    <property type="match status" value="2"/>
</dbReference>
<dbReference type="InterPro" id="IPR002912">
    <property type="entry name" value="ACT_dom"/>
</dbReference>
<dbReference type="PROSITE" id="PS00324">
    <property type="entry name" value="ASPARTOKINASE"/>
    <property type="match status" value="1"/>
</dbReference>
<dbReference type="InterPro" id="IPR011147">
    <property type="entry name" value="Bifunc_Aspkin/hSer_DH"/>
</dbReference>
<name>A0ABW4X1R2_9BACT</name>
<dbReference type="InterPro" id="IPR001048">
    <property type="entry name" value="Asp/Glu/Uridylate_kinase"/>
</dbReference>
<evidence type="ECO:0000313" key="11">
    <source>
        <dbReference type="EMBL" id="MFD2068443.1"/>
    </source>
</evidence>
<comment type="pathway">
    <text evidence="1 9">Amino-acid biosynthesis; L-lysine biosynthesis via DAP pathway; (S)-tetrahydrodipicolinate from L-aspartate: step 1/4.</text>
</comment>
<comment type="caution">
    <text evidence="11">The sequence shown here is derived from an EMBL/GenBank/DDBJ whole genome shotgun (WGS) entry which is preliminary data.</text>
</comment>
<dbReference type="Pfam" id="PF22468">
    <property type="entry name" value="ACT_9"/>
    <property type="match status" value="2"/>
</dbReference>
<feature type="domain" description="ACT" evidence="10">
    <location>
        <begin position="398"/>
        <end position="469"/>
    </location>
</feature>
<accession>A0ABW4X1R2</accession>
<evidence type="ECO:0000313" key="12">
    <source>
        <dbReference type="Proteomes" id="UP001597369"/>
    </source>
</evidence>
<dbReference type="InterPro" id="IPR045865">
    <property type="entry name" value="ACT-like_dom_sf"/>
</dbReference>
<proteinExistence type="inferred from homology"/>
<dbReference type="Proteomes" id="UP001597369">
    <property type="component" value="Unassembled WGS sequence"/>
</dbReference>
<dbReference type="InterPro" id="IPR036393">
    <property type="entry name" value="AceGlu_kinase-like_sf"/>
</dbReference>
<evidence type="ECO:0000256" key="4">
    <source>
        <dbReference type="ARBA" id="ARBA00022777"/>
    </source>
</evidence>
<dbReference type="CDD" id="cd04921">
    <property type="entry name" value="ACT_AKi-HSDH-ThrA-like_1"/>
    <property type="match status" value="1"/>
</dbReference>
<dbReference type="InterPro" id="IPR018042">
    <property type="entry name" value="Aspartate_kinase_CS"/>
</dbReference>
<dbReference type="PANTHER" id="PTHR43070">
    <property type="match status" value="1"/>
</dbReference>
<dbReference type="Gene3D" id="3.30.2130.10">
    <property type="entry name" value="VC0802-like"/>
    <property type="match status" value="1"/>
</dbReference>
<dbReference type="EC" id="2.7.2.4" evidence="8"/>
<dbReference type="SUPFAM" id="SSF53633">
    <property type="entry name" value="Carbamate kinase-like"/>
    <property type="match status" value="1"/>
</dbReference>
<keyword evidence="2 8" id="KW-0808">Transferase</keyword>
<protein>
    <recommendedName>
        <fullName evidence="8">Aspartokinase</fullName>
        <ecNumber evidence="8">2.7.2.4</ecNumber>
    </recommendedName>
</protein>
<dbReference type="PANTHER" id="PTHR43070:SF3">
    <property type="entry name" value="HOMOSERINE DEHYDROGENASE"/>
    <property type="match status" value="1"/>
</dbReference>
<comment type="similarity">
    <text evidence="8">Belongs to the aspartokinase family.</text>
</comment>
<dbReference type="PIRSF" id="PIRSF000726">
    <property type="entry name" value="Asp_kin"/>
    <property type="match status" value="1"/>
</dbReference>
<keyword evidence="12" id="KW-1185">Reference proteome</keyword>
<comment type="catalytic activity">
    <reaction evidence="7 8">
        <text>L-aspartate + ATP = 4-phospho-L-aspartate + ADP</text>
        <dbReference type="Rhea" id="RHEA:23776"/>
        <dbReference type="ChEBI" id="CHEBI:29991"/>
        <dbReference type="ChEBI" id="CHEBI:30616"/>
        <dbReference type="ChEBI" id="CHEBI:57535"/>
        <dbReference type="ChEBI" id="CHEBI:456216"/>
        <dbReference type="EC" id="2.7.2.4"/>
    </reaction>
</comment>
<dbReference type="NCBIfam" id="TIGR00657">
    <property type="entry name" value="asp_kinases"/>
    <property type="match status" value="1"/>
</dbReference>
<gene>
    <name evidence="11" type="ORF">ACFSKU_16250</name>
</gene>
<dbReference type="EMBL" id="JBHUHV010000053">
    <property type="protein sequence ID" value="MFD2068443.1"/>
    <property type="molecule type" value="Genomic_DNA"/>
</dbReference>
<reference evidence="12" key="1">
    <citation type="journal article" date="2019" name="Int. J. Syst. Evol. Microbiol.">
        <title>The Global Catalogue of Microorganisms (GCM) 10K type strain sequencing project: providing services to taxonomists for standard genome sequencing and annotation.</title>
        <authorList>
            <consortium name="The Broad Institute Genomics Platform"/>
            <consortium name="The Broad Institute Genome Sequencing Center for Infectious Disease"/>
            <person name="Wu L."/>
            <person name="Ma J."/>
        </authorList>
    </citation>
    <scope>NUCLEOTIDE SEQUENCE [LARGE SCALE GENOMIC DNA]</scope>
    <source>
        <strain evidence="12">JCM 16545</strain>
    </source>
</reference>
<dbReference type="CDD" id="cd04243">
    <property type="entry name" value="AAK_AK-HSDH-like"/>
    <property type="match status" value="1"/>
</dbReference>
<dbReference type="GO" id="GO:0004072">
    <property type="term" value="F:aspartate kinase activity"/>
    <property type="evidence" value="ECO:0007669"/>
    <property type="project" value="UniProtKB-EC"/>
</dbReference>
<evidence type="ECO:0000256" key="2">
    <source>
        <dbReference type="ARBA" id="ARBA00022679"/>
    </source>
</evidence>
<dbReference type="InterPro" id="IPR005260">
    <property type="entry name" value="Asp_kin_monofn"/>
</dbReference>
<dbReference type="InterPro" id="IPR001341">
    <property type="entry name" value="Asp_kinase"/>
</dbReference>
<dbReference type="InterPro" id="IPR054352">
    <property type="entry name" value="ACT_Aspartokinase"/>
</dbReference>
<keyword evidence="5" id="KW-0067">ATP-binding</keyword>
<dbReference type="Gene3D" id="1.20.120.1320">
    <property type="entry name" value="Aspartokinase, catalytic domain"/>
    <property type="match status" value="1"/>
</dbReference>
<comment type="pathway">
    <text evidence="9">Amino-acid biosynthesis; L-threonine biosynthesis; L-threonine from L-aspartate: step 1/5.</text>
</comment>
<dbReference type="Gene3D" id="3.40.1160.10">
    <property type="entry name" value="Acetylglutamate kinase-like"/>
    <property type="match status" value="1"/>
</dbReference>